<dbReference type="PROSITE" id="PS51093">
    <property type="entry name" value="PTS_EIIA_TYPE_1"/>
    <property type="match status" value="1"/>
</dbReference>
<dbReference type="GO" id="GO:0009401">
    <property type="term" value="P:phosphoenolpyruvate-dependent sugar phosphotransferase system"/>
    <property type="evidence" value="ECO:0007669"/>
    <property type="project" value="UniProtKB-KW"/>
</dbReference>
<dbReference type="InterPro" id="IPR050890">
    <property type="entry name" value="PTS_EIIA_component"/>
</dbReference>
<evidence type="ECO:0000256" key="1">
    <source>
        <dbReference type="ARBA" id="ARBA00004496"/>
    </source>
</evidence>
<dbReference type="NCBIfam" id="TIGR00830">
    <property type="entry name" value="PTBA"/>
    <property type="match status" value="1"/>
</dbReference>
<dbReference type="InterPro" id="IPR001127">
    <property type="entry name" value="PTS_EIIA_1_perm"/>
</dbReference>
<evidence type="ECO:0000313" key="8">
    <source>
        <dbReference type="EMBL" id="SDH36942.1"/>
    </source>
</evidence>
<dbReference type="InterPro" id="IPR011055">
    <property type="entry name" value="Dup_hybrid_motif"/>
</dbReference>
<accession>A0A1G8BUV6</accession>
<comment type="subcellular location">
    <subcellularLocation>
        <location evidence="1">Cytoplasm</location>
    </subcellularLocation>
</comment>
<dbReference type="PANTHER" id="PTHR45008">
    <property type="entry name" value="PTS SYSTEM GLUCOSE-SPECIFIC EIIA COMPONENT"/>
    <property type="match status" value="1"/>
</dbReference>
<keyword evidence="6" id="KW-0418">Kinase</keyword>
<dbReference type="AlphaFoldDB" id="A0A1G8BUV6"/>
<keyword evidence="5" id="KW-0598">Phosphotransferase system</keyword>
<dbReference type="PROSITE" id="PS00371">
    <property type="entry name" value="PTS_EIIA_TYPE_1_HIS"/>
    <property type="match status" value="1"/>
</dbReference>
<sequence length="166" mass="17930">MLKKLFGKKEEPKNVSITSPATGKFVDLTDVPDPTFSEKMMGDGFAVEPSEGKIVSPVDGRVVQVFPTKHAVGIKSSEGLDVLIHIGLETVSLNGEGFEGRVSEGDKVKRGDVLVEFAIEDVKEKAKSTITPVVFTEGDQVDHLERKEVNSLTAGETEIMTITVKS</sequence>
<keyword evidence="4" id="KW-0808">Transferase</keyword>
<evidence type="ECO:0000259" key="7">
    <source>
        <dbReference type="PROSITE" id="PS51093"/>
    </source>
</evidence>
<dbReference type="GO" id="GO:0005737">
    <property type="term" value="C:cytoplasm"/>
    <property type="evidence" value="ECO:0007669"/>
    <property type="project" value="UniProtKB-SubCell"/>
</dbReference>
<dbReference type="GO" id="GO:0016301">
    <property type="term" value="F:kinase activity"/>
    <property type="evidence" value="ECO:0007669"/>
    <property type="project" value="UniProtKB-KW"/>
</dbReference>
<evidence type="ECO:0000256" key="5">
    <source>
        <dbReference type="ARBA" id="ARBA00022683"/>
    </source>
</evidence>
<dbReference type="EMBL" id="FNDU01000001">
    <property type="protein sequence ID" value="SDH36942.1"/>
    <property type="molecule type" value="Genomic_DNA"/>
</dbReference>
<gene>
    <name evidence="8" type="ORF">SAMN05216352_10190</name>
</gene>
<evidence type="ECO:0000256" key="2">
    <source>
        <dbReference type="ARBA" id="ARBA00022448"/>
    </source>
</evidence>
<dbReference type="RefSeq" id="WP_091579384.1">
    <property type="nucleotide sequence ID" value="NZ_FNDU01000001.1"/>
</dbReference>
<evidence type="ECO:0000256" key="3">
    <source>
        <dbReference type="ARBA" id="ARBA00022597"/>
    </source>
</evidence>
<proteinExistence type="predicted"/>
<evidence type="ECO:0000313" key="9">
    <source>
        <dbReference type="Proteomes" id="UP000199017"/>
    </source>
</evidence>
<protein>
    <submittedName>
        <fullName evidence="8">PTS system IIA component, Glc family</fullName>
    </submittedName>
</protein>
<evidence type="ECO:0000256" key="4">
    <source>
        <dbReference type="ARBA" id="ARBA00022679"/>
    </source>
</evidence>
<reference evidence="8 9" key="1">
    <citation type="submission" date="2016-10" db="EMBL/GenBank/DDBJ databases">
        <authorList>
            <person name="de Groot N.N."/>
        </authorList>
    </citation>
    <scope>NUCLEOTIDE SEQUENCE [LARGE SCALE GENOMIC DNA]</scope>
    <source>
        <strain evidence="9">P4B,CCM 7963,CECT 7998,DSM 25260,IBRC-M 10614,KCTC 13821</strain>
    </source>
</reference>
<organism evidence="8 9">
    <name type="scientific">Alteribacillus bidgolensis</name>
    <dbReference type="NCBI Taxonomy" id="930129"/>
    <lineage>
        <taxon>Bacteria</taxon>
        <taxon>Bacillati</taxon>
        <taxon>Bacillota</taxon>
        <taxon>Bacilli</taxon>
        <taxon>Bacillales</taxon>
        <taxon>Bacillaceae</taxon>
        <taxon>Alteribacillus</taxon>
    </lineage>
</organism>
<dbReference type="Gene3D" id="2.70.70.10">
    <property type="entry name" value="Glucose Permease (Domain IIA)"/>
    <property type="match status" value="1"/>
</dbReference>
<dbReference type="SUPFAM" id="SSF51261">
    <property type="entry name" value="Duplicated hybrid motif"/>
    <property type="match status" value="1"/>
</dbReference>
<keyword evidence="9" id="KW-1185">Reference proteome</keyword>
<dbReference type="Proteomes" id="UP000199017">
    <property type="component" value="Unassembled WGS sequence"/>
</dbReference>
<keyword evidence="3" id="KW-0762">Sugar transport</keyword>
<keyword evidence="2" id="KW-0813">Transport</keyword>
<feature type="domain" description="PTS EIIA type-1" evidence="7">
    <location>
        <begin position="33"/>
        <end position="137"/>
    </location>
</feature>
<dbReference type="Pfam" id="PF00358">
    <property type="entry name" value="PTS_EIIA_1"/>
    <property type="match status" value="1"/>
</dbReference>
<dbReference type="FunFam" id="2.70.70.10:FF:000001">
    <property type="entry name" value="PTS system glucose-specific IIA component"/>
    <property type="match status" value="1"/>
</dbReference>
<evidence type="ECO:0000256" key="6">
    <source>
        <dbReference type="ARBA" id="ARBA00022777"/>
    </source>
</evidence>
<dbReference type="OrthoDB" id="92465at2"/>
<dbReference type="STRING" id="930129.SAMN05216352_10190"/>
<dbReference type="PANTHER" id="PTHR45008:SF1">
    <property type="entry name" value="PTS SYSTEM GLUCOSE-SPECIFIC EIIA COMPONENT"/>
    <property type="match status" value="1"/>
</dbReference>
<name>A0A1G8BUV6_9BACI</name>